<organism evidence="2 3">
    <name type="scientific">Dactylosporangium roseum</name>
    <dbReference type="NCBI Taxonomy" id="47989"/>
    <lineage>
        <taxon>Bacteria</taxon>
        <taxon>Bacillati</taxon>
        <taxon>Actinomycetota</taxon>
        <taxon>Actinomycetes</taxon>
        <taxon>Micromonosporales</taxon>
        <taxon>Micromonosporaceae</taxon>
        <taxon>Dactylosporangium</taxon>
    </lineage>
</organism>
<feature type="domain" description="Mycothiol-dependent maleylpyruvate isomerase metal-binding" evidence="1">
    <location>
        <begin position="14"/>
        <end position="103"/>
    </location>
</feature>
<dbReference type="Pfam" id="PF11716">
    <property type="entry name" value="MDMPI_N"/>
    <property type="match status" value="1"/>
</dbReference>
<keyword evidence="2" id="KW-0413">Isomerase</keyword>
<dbReference type="InterPro" id="IPR024344">
    <property type="entry name" value="MDMPI_metal-binding"/>
</dbReference>
<evidence type="ECO:0000313" key="2">
    <source>
        <dbReference type="EMBL" id="UWZ39475.1"/>
    </source>
</evidence>
<dbReference type="EMBL" id="CP073721">
    <property type="protein sequence ID" value="UWZ39475.1"/>
    <property type="molecule type" value="Genomic_DNA"/>
</dbReference>
<keyword evidence="3" id="KW-1185">Reference proteome</keyword>
<dbReference type="GO" id="GO:0016853">
    <property type="term" value="F:isomerase activity"/>
    <property type="evidence" value="ECO:0007669"/>
    <property type="project" value="UniProtKB-KW"/>
</dbReference>
<dbReference type="InterPro" id="IPR017517">
    <property type="entry name" value="Maleyloyr_isom"/>
</dbReference>
<dbReference type="InterPro" id="IPR034660">
    <property type="entry name" value="DinB/YfiT-like"/>
</dbReference>
<reference evidence="2" key="1">
    <citation type="submission" date="2021-04" db="EMBL/GenBank/DDBJ databases">
        <title>Biosynthetic gene clusters of Dactylosporangioum roseum.</title>
        <authorList>
            <person name="Hartkoorn R.C."/>
            <person name="Beaudoing E."/>
            <person name="Hot D."/>
            <person name="Moureu S."/>
        </authorList>
    </citation>
    <scope>NUCLEOTIDE SEQUENCE</scope>
    <source>
        <strain evidence="2">NRRL B-16295</strain>
    </source>
</reference>
<dbReference type="SUPFAM" id="SSF109854">
    <property type="entry name" value="DinB/YfiT-like putative metalloenzymes"/>
    <property type="match status" value="1"/>
</dbReference>
<dbReference type="NCBIfam" id="TIGR03083">
    <property type="entry name" value="maleylpyruvate isomerase family mycothiol-dependent enzyme"/>
    <property type="match status" value="1"/>
</dbReference>
<protein>
    <submittedName>
        <fullName evidence="2">Maleylpyruvate isomerase family mycothiol-dependent enzyme</fullName>
    </submittedName>
</protein>
<accession>A0ABY5ZBI7</accession>
<dbReference type="Proteomes" id="UP001058271">
    <property type="component" value="Chromosome"/>
</dbReference>
<evidence type="ECO:0000313" key="3">
    <source>
        <dbReference type="Proteomes" id="UP001058271"/>
    </source>
</evidence>
<evidence type="ECO:0000259" key="1">
    <source>
        <dbReference type="Pfam" id="PF11716"/>
    </source>
</evidence>
<sequence length="210" mass="22900">MVEMDREASWQAIARQRRDLADLLDGLSAAEWEQPSLCAGWRVRDVAAHVALAPQPPSVWAMAVDAARAGGRFHKLNHDVSVRHAQRPVADLVGELRRFADSRRLPAVTSYRNILFDVLVHAQDIAVPLGRPLPMQPDAAVVAATRVWGMGWPFWARRRLRGVRLVATDVAWAAGDGLEVTGPIDALLLMTGRREAASARLSGAGVARVA</sequence>
<proteinExistence type="predicted"/>
<gene>
    <name evidence="2" type="ORF">Drose_15280</name>
</gene>
<dbReference type="Gene3D" id="1.20.120.450">
    <property type="entry name" value="dinb family like domain"/>
    <property type="match status" value="1"/>
</dbReference>
<name>A0ABY5ZBI7_9ACTN</name>